<name>H1XUK9_CALAY</name>
<accession>H1XUK9</accession>
<reference evidence="4 5" key="1">
    <citation type="submission" date="2011-09" db="EMBL/GenBank/DDBJ databases">
        <title>The permanent draft genome of Caldithrix abyssi DSM 13497.</title>
        <authorList>
            <consortium name="US DOE Joint Genome Institute (JGI-PGF)"/>
            <person name="Lucas S."/>
            <person name="Han J."/>
            <person name="Lapidus A."/>
            <person name="Bruce D."/>
            <person name="Goodwin L."/>
            <person name="Pitluck S."/>
            <person name="Peters L."/>
            <person name="Kyrpides N."/>
            <person name="Mavromatis K."/>
            <person name="Ivanova N."/>
            <person name="Mikhailova N."/>
            <person name="Chertkov O."/>
            <person name="Detter J.C."/>
            <person name="Tapia R."/>
            <person name="Han C."/>
            <person name="Land M."/>
            <person name="Hauser L."/>
            <person name="Markowitz V."/>
            <person name="Cheng J.-F."/>
            <person name="Hugenholtz P."/>
            <person name="Woyke T."/>
            <person name="Wu D."/>
            <person name="Spring S."/>
            <person name="Brambilla E."/>
            <person name="Klenk H.-P."/>
            <person name="Eisen J.A."/>
        </authorList>
    </citation>
    <scope>NUCLEOTIDE SEQUENCE [LARGE SCALE GENOMIC DNA]</scope>
    <source>
        <strain evidence="4 5">DSM 13497</strain>
    </source>
</reference>
<evidence type="ECO:0000313" key="5">
    <source>
        <dbReference type="Proteomes" id="UP000004671"/>
    </source>
</evidence>
<evidence type="ECO:0000313" key="4">
    <source>
        <dbReference type="EMBL" id="EHO40508.1"/>
    </source>
</evidence>
<dbReference type="HOGENOM" id="CLU_867869_0_0_0"/>
<protein>
    <recommendedName>
        <fullName evidence="2">Band 7 domain-containing protein</fullName>
    </recommendedName>
</protein>
<sequence length="320" mass="36785">MTAVFLSIFILLIIVFAFLFEFRQRRPDQIVLADVQGKIIKRKARFYPRHFSLAVPATLHSMDMEFESEARGKLPVKIKLTISTAADDAHLTELVRAGGWNSALVQKASKELGLFVQALTGGFCQALEIEELSSKDLQDFLQTNLIKEAQKLGLKLLGVNVQLIEPLDSEIAEAMQQQEAARIREKTEKVNQKARLEASRFRFETDEKIRRMEHELRLKQLELQKTEQQREAELSRYQVEQELERRRLQMELEKEELKIFEQHPELILLSPQIARLAEASQQLKNAKTVVSLTGGDLQKGINVLEIIEQTLQKVLQKKTT</sequence>
<feature type="domain" description="Band 7" evidence="2">
    <location>
        <begin position="122"/>
        <end position="194"/>
    </location>
</feature>
<dbReference type="KEGG" id="caby:Cabys_84"/>
<dbReference type="AlphaFoldDB" id="H1XUK9"/>
<proteinExistence type="predicted"/>
<dbReference type="EMBL" id="CM001402">
    <property type="protein sequence ID" value="EHO40508.1"/>
    <property type="molecule type" value="Genomic_DNA"/>
</dbReference>
<evidence type="ECO:0000313" key="3">
    <source>
        <dbReference type="EMBL" id="APF16835.1"/>
    </source>
</evidence>
<dbReference type="eggNOG" id="ENOG5033RGN">
    <property type="taxonomic scope" value="Bacteria"/>
</dbReference>
<dbReference type="InParanoid" id="H1XUK9"/>
<dbReference type="Pfam" id="PF01145">
    <property type="entry name" value="Band_7"/>
    <property type="match status" value="1"/>
</dbReference>
<dbReference type="STRING" id="880073.Cabys_84"/>
<keyword evidence="5" id="KW-1185">Reference proteome</keyword>
<dbReference type="RefSeq" id="WP_006927505.1">
    <property type="nucleotide sequence ID" value="NZ_CM001402.1"/>
</dbReference>
<reference evidence="3 6" key="2">
    <citation type="submission" date="2016-11" db="EMBL/GenBank/DDBJ databases">
        <title>Genomic analysis of Caldithrix abyssi and proposal of a novel bacterial phylum Caldithrichaeota.</title>
        <authorList>
            <person name="Kublanov I."/>
            <person name="Sigalova O."/>
            <person name="Gavrilov S."/>
            <person name="Lebedinsky A."/>
            <person name="Ivanova N."/>
            <person name="Daum C."/>
            <person name="Reddy T."/>
            <person name="Klenk H.P."/>
            <person name="Goker M."/>
            <person name="Reva O."/>
            <person name="Miroshnichenko M."/>
            <person name="Kyprides N."/>
            <person name="Woyke T."/>
            <person name="Gelfand M."/>
        </authorList>
    </citation>
    <scope>NUCLEOTIDE SEQUENCE [LARGE SCALE GENOMIC DNA]</scope>
    <source>
        <strain evidence="3 6">LF13</strain>
    </source>
</reference>
<dbReference type="OrthoDB" id="10005406at2"/>
<gene>
    <name evidence="3" type="ORF">Cabys_84</name>
    <name evidence="4" type="ORF">Calab_0871</name>
</gene>
<dbReference type="EMBL" id="CP018099">
    <property type="protein sequence ID" value="APF16835.1"/>
    <property type="molecule type" value="Genomic_DNA"/>
</dbReference>
<keyword evidence="1" id="KW-0175">Coiled coil</keyword>
<evidence type="ECO:0000259" key="2">
    <source>
        <dbReference type="Pfam" id="PF01145"/>
    </source>
</evidence>
<evidence type="ECO:0000313" key="6">
    <source>
        <dbReference type="Proteomes" id="UP000183868"/>
    </source>
</evidence>
<dbReference type="PaxDb" id="880073-Calab_0871"/>
<dbReference type="Proteomes" id="UP000183868">
    <property type="component" value="Chromosome"/>
</dbReference>
<feature type="coiled-coil region" evidence="1">
    <location>
        <begin position="209"/>
        <end position="258"/>
    </location>
</feature>
<evidence type="ECO:0000256" key="1">
    <source>
        <dbReference type="SAM" id="Coils"/>
    </source>
</evidence>
<dbReference type="InterPro" id="IPR001107">
    <property type="entry name" value="Band_7"/>
</dbReference>
<organism evidence="4 5">
    <name type="scientific">Caldithrix abyssi DSM 13497</name>
    <dbReference type="NCBI Taxonomy" id="880073"/>
    <lineage>
        <taxon>Bacteria</taxon>
        <taxon>Pseudomonadati</taxon>
        <taxon>Calditrichota</taxon>
        <taxon>Calditrichia</taxon>
        <taxon>Calditrichales</taxon>
        <taxon>Calditrichaceae</taxon>
        <taxon>Caldithrix</taxon>
    </lineage>
</organism>
<dbReference type="Proteomes" id="UP000004671">
    <property type="component" value="Chromosome"/>
</dbReference>